<feature type="transmembrane region" description="Helical" evidence="1">
    <location>
        <begin position="340"/>
        <end position="358"/>
    </location>
</feature>
<keyword evidence="1" id="KW-1133">Transmembrane helix</keyword>
<feature type="transmembrane region" description="Helical" evidence="1">
    <location>
        <begin position="307"/>
        <end position="328"/>
    </location>
</feature>
<feature type="transmembrane region" description="Helical" evidence="1">
    <location>
        <begin position="115"/>
        <end position="137"/>
    </location>
</feature>
<keyword evidence="1" id="KW-0812">Transmembrane</keyword>
<dbReference type="AlphaFoldDB" id="A0A0E2HSU2"/>
<comment type="caution">
    <text evidence="2">The sequence shown here is derived from an EMBL/GenBank/DDBJ whole genome shotgun (WGS) entry which is preliminary data.</text>
</comment>
<organism evidence="2 3">
    <name type="scientific">[Clostridium] clostridioforme 90A8</name>
    <dbReference type="NCBI Taxonomy" id="999408"/>
    <lineage>
        <taxon>Bacteria</taxon>
        <taxon>Bacillati</taxon>
        <taxon>Bacillota</taxon>
        <taxon>Clostridia</taxon>
        <taxon>Lachnospirales</taxon>
        <taxon>Lachnospiraceae</taxon>
        <taxon>Enterocloster</taxon>
    </lineage>
</organism>
<dbReference type="PATRIC" id="fig|999408.3.peg.1085"/>
<feature type="transmembrane region" description="Helical" evidence="1">
    <location>
        <begin position="12"/>
        <end position="31"/>
    </location>
</feature>
<feature type="transmembrane region" description="Helical" evidence="1">
    <location>
        <begin position="208"/>
        <end position="227"/>
    </location>
</feature>
<feature type="transmembrane region" description="Helical" evidence="1">
    <location>
        <begin position="364"/>
        <end position="381"/>
    </location>
</feature>
<feature type="transmembrane region" description="Helical" evidence="1">
    <location>
        <begin position="419"/>
        <end position="437"/>
    </location>
</feature>
<keyword evidence="1" id="KW-0472">Membrane</keyword>
<sequence>MKKGKAEAYMEFCFFLILLTVYMHGIGKLFGPIRFPDEFGYWSHGARLLGYGWNEVSGIHPYYSFGYGMLMAPLLKWCSNPVVLYRIAVSINFILIVWCYVLLKKILVILFHAPAYPFMALFSGLAILYSSFMVYAQTTLPEILLVLLYLLLIASVLMFFQKPSAYYMGAMAAISAGLYFVHMRTLGIGMALWLVLVWEAVINKDIRAHVLTGALAYGILIIAGMVYKNNYIDEIYGVSGGSLAALNDFSGQIEKLGKLTNIKGMADFICSLGGKLFYLGSATGGLFYWGIMSLHSMTACSIRHKMVAARFVLLSALFTLSIVSLFMIDTPRVDGVIYGRYSEILLPIFIGTGLTAMVHSPSMWKVSFGIICFQSVMMYLVNWKISSSGAYGIYRHSIPAVAYALELSSNRVFAFTKNVYLGGVFLGLTMAGVLWIVRQRERFWYLAFLWAVIQWGLGMDVCVQMNYKYNKDNYQDIMIAEQIKDMVGDYERIVFLYSDGYGYVDLLQFCLKEKPVHVLKEPYGSIGDVTQEDIVVTSRRDIFSKELSQTYGTKRESAHFEVYYNEK</sequence>
<name>A0A0E2HSU2_9FIRM</name>
<gene>
    <name evidence="2" type="ORF">HMPREF1090_01016</name>
</gene>
<accession>A0A0E2HSU2</accession>
<evidence type="ECO:0000313" key="2">
    <source>
        <dbReference type="EMBL" id="ENZ18699.1"/>
    </source>
</evidence>
<evidence type="ECO:0008006" key="4">
    <source>
        <dbReference type="Google" id="ProtNLM"/>
    </source>
</evidence>
<feature type="transmembrane region" description="Helical" evidence="1">
    <location>
        <begin position="172"/>
        <end position="196"/>
    </location>
</feature>
<dbReference type="Proteomes" id="UP000013085">
    <property type="component" value="Unassembled WGS sequence"/>
</dbReference>
<feature type="transmembrane region" description="Helical" evidence="1">
    <location>
        <begin position="143"/>
        <end position="160"/>
    </location>
</feature>
<feature type="transmembrane region" description="Helical" evidence="1">
    <location>
        <begin position="443"/>
        <end position="463"/>
    </location>
</feature>
<dbReference type="EMBL" id="AGYR01000007">
    <property type="protein sequence ID" value="ENZ18699.1"/>
    <property type="molecule type" value="Genomic_DNA"/>
</dbReference>
<evidence type="ECO:0000256" key="1">
    <source>
        <dbReference type="SAM" id="Phobius"/>
    </source>
</evidence>
<reference evidence="2 3" key="1">
    <citation type="submission" date="2013-01" db="EMBL/GenBank/DDBJ databases">
        <title>The Genome Sequence of Clostridium clostridioforme 90A8.</title>
        <authorList>
            <consortium name="The Broad Institute Genome Sequencing Platform"/>
            <person name="Earl A."/>
            <person name="Ward D."/>
            <person name="Feldgarden M."/>
            <person name="Gevers D."/>
            <person name="Courvalin P."/>
            <person name="Lambert T."/>
            <person name="Walker B."/>
            <person name="Young S.K."/>
            <person name="Zeng Q."/>
            <person name="Gargeya S."/>
            <person name="Fitzgerald M."/>
            <person name="Haas B."/>
            <person name="Abouelleil A."/>
            <person name="Alvarado L."/>
            <person name="Arachchi H.M."/>
            <person name="Berlin A.M."/>
            <person name="Chapman S.B."/>
            <person name="Dewar J."/>
            <person name="Goldberg J."/>
            <person name="Griggs A."/>
            <person name="Gujja S."/>
            <person name="Hansen M."/>
            <person name="Howarth C."/>
            <person name="Imamovic A."/>
            <person name="Larimer J."/>
            <person name="McCowan C."/>
            <person name="Murphy C."/>
            <person name="Neiman D."/>
            <person name="Pearson M."/>
            <person name="Priest M."/>
            <person name="Roberts A."/>
            <person name="Saif S."/>
            <person name="Shea T."/>
            <person name="Sisk P."/>
            <person name="Sykes S."/>
            <person name="Wortman J."/>
            <person name="Nusbaum C."/>
            <person name="Birren B."/>
        </authorList>
    </citation>
    <scope>NUCLEOTIDE SEQUENCE [LARGE SCALE GENOMIC DNA]</scope>
    <source>
        <strain evidence="2 3">90A8</strain>
    </source>
</reference>
<feature type="transmembrane region" description="Helical" evidence="1">
    <location>
        <begin position="276"/>
        <end position="295"/>
    </location>
</feature>
<proteinExistence type="predicted"/>
<dbReference type="RefSeq" id="WP_002594911.1">
    <property type="nucleotide sequence ID" value="NZ_KB850998.1"/>
</dbReference>
<dbReference type="HOGENOM" id="CLU_488095_0_0_9"/>
<protein>
    <recommendedName>
        <fullName evidence="4">Glycosyltransferase RgtA/B/C/D-like domain-containing protein</fullName>
    </recommendedName>
</protein>
<feature type="transmembrane region" description="Helical" evidence="1">
    <location>
        <begin position="83"/>
        <end position="103"/>
    </location>
</feature>
<evidence type="ECO:0000313" key="3">
    <source>
        <dbReference type="Proteomes" id="UP000013085"/>
    </source>
</evidence>